<dbReference type="PANTHER" id="PTHR13391:SF0">
    <property type="entry name" value="PROTEIN MISATO HOMOLOG 1"/>
    <property type="match status" value="1"/>
</dbReference>
<feature type="domain" description="Misato Segment II tubulin-like" evidence="6">
    <location>
        <begin position="2"/>
        <end position="114"/>
    </location>
</feature>
<feature type="region of interest" description="Disordered" evidence="5">
    <location>
        <begin position="101"/>
        <end position="120"/>
    </location>
</feature>
<dbReference type="OrthoDB" id="271881at2759"/>
<dbReference type="GO" id="GO:0005739">
    <property type="term" value="C:mitochondrion"/>
    <property type="evidence" value="ECO:0007669"/>
    <property type="project" value="UniProtKB-SubCell"/>
</dbReference>
<feature type="domain" description="DML1/Misato tubulin" evidence="7">
    <location>
        <begin position="119"/>
        <end position="239"/>
    </location>
</feature>
<evidence type="ECO:0000313" key="8">
    <source>
        <dbReference type="EMBL" id="KAF2461861.1"/>
    </source>
</evidence>
<dbReference type="Pfam" id="PF10644">
    <property type="entry name" value="Misat_Tub_SegII"/>
    <property type="match status" value="1"/>
</dbReference>
<dbReference type="Proteomes" id="UP000799766">
    <property type="component" value="Unassembled WGS sequence"/>
</dbReference>
<dbReference type="InterPro" id="IPR019605">
    <property type="entry name" value="Misato_II_tubulin-like"/>
</dbReference>
<keyword evidence="9" id="KW-1185">Reference proteome</keyword>
<gene>
    <name evidence="8" type="ORF">BDY21DRAFT_329835</name>
</gene>
<evidence type="ECO:0000313" key="9">
    <source>
        <dbReference type="Proteomes" id="UP000799766"/>
    </source>
</evidence>
<dbReference type="AlphaFoldDB" id="A0A6A6PD08"/>
<dbReference type="GO" id="GO:0007005">
    <property type="term" value="P:mitochondrion organization"/>
    <property type="evidence" value="ECO:0007669"/>
    <property type="project" value="InterPro"/>
</dbReference>
<proteinExistence type="inferred from homology"/>
<dbReference type="InterPro" id="IPR049942">
    <property type="entry name" value="DML1/Misato"/>
</dbReference>
<name>A0A6A6PD08_9PEZI</name>
<sequence length="313" mass="35928">MHEIVSLQFGQQSNYVGQHFWNTQESYFTYGGEEESPVDHDVNFRQGRAPDGSDTYTPRAVIYDLKGAFGTLRKTNALYEVGEDQEWDRSLWGGKRTVHRSDPIPPSEYQQHLDAGTEPPPLTTSTVRFWSDYARLYYHPKSLIQLHEHSVHDRIAPFEKWDVGEELFNTLDKEHDLLDRDLRPFVEECDHMQGFQVVASVDGAWGGFATRYTERIRDEYGKKGIWVWGTEEGGTRSKVRTIDWFSFLCIRDYMRRALDVYFGKWHNQADVTSGQASGLGVYSHGQCHCAESIISIVRREFAMAHVCPAGCGS</sequence>
<evidence type="ECO:0000256" key="5">
    <source>
        <dbReference type="SAM" id="MobiDB-lite"/>
    </source>
</evidence>
<comment type="similarity">
    <text evidence="3">Belongs to the misato family.</text>
</comment>
<keyword evidence="4" id="KW-0496">Mitochondrion</keyword>
<dbReference type="Gene3D" id="3.40.50.1440">
    <property type="entry name" value="Tubulin/FtsZ, GTPase domain"/>
    <property type="match status" value="1"/>
</dbReference>
<evidence type="ECO:0000256" key="3">
    <source>
        <dbReference type="ARBA" id="ARBA00008507"/>
    </source>
</evidence>
<dbReference type="InterPro" id="IPR036525">
    <property type="entry name" value="Tubulin/FtsZ_GTPase_sf"/>
</dbReference>
<dbReference type="PANTHER" id="PTHR13391">
    <property type="entry name" value="MITOCHONDRIAL DISTRIBUTION REGULATOR MISATO"/>
    <property type="match status" value="1"/>
</dbReference>
<dbReference type="Pfam" id="PF14881">
    <property type="entry name" value="Tubulin_3"/>
    <property type="match status" value="1"/>
</dbReference>
<evidence type="ECO:0000256" key="1">
    <source>
        <dbReference type="ARBA" id="ARBA00003757"/>
    </source>
</evidence>
<dbReference type="SUPFAM" id="SSF52490">
    <property type="entry name" value="Tubulin nucleotide-binding domain-like"/>
    <property type="match status" value="1"/>
</dbReference>
<protein>
    <submittedName>
        <fullName evidence="8">Tubulin domain-containing protein</fullName>
    </submittedName>
</protein>
<reference evidence="8" key="1">
    <citation type="journal article" date="2020" name="Stud. Mycol.">
        <title>101 Dothideomycetes genomes: a test case for predicting lifestyles and emergence of pathogens.</title>
        <authorList>
            <person name="Haridas S."/>
            <person name="Albert R."/>
            <person name="Binder M."/>
            <person name="Bloem J."/>
            <person name="Labutti K."/>
            <person name="Salamov A."/>
            <person name="Andreopoulos B."/>
            <person name="Baker S."/>
            <person name="Barry K."/>
            <person name="Bills G."/>
            <person name="Bluhm B."/>
            <person name="Cannon C."/>
            <person name="Castanera R."/>
            <person name="Culley D."/>
            <person name="Daum C."/>
            <person name="Ezra D."/>
            <person name="Gonzalez J."/>
            <person name="Henrissat B."/>
            <person name="Kuo A."/>
            <person name="Liang C."/>
            <person name="Lipzen A."/>
            <person name="Lutzoni F."/>
            <person name="Magnuson J."/>
            <person name="Mondo S."/>
            <person name="Nolan M."/>
            <person name="Ohm R."/>
            <person name="Pangilinan J."/>
            <person name="Park H.-J."/>
            <person name="Ramirez L."/>
            <person name="Alfaro M."/>
            <person name="Sun H."/>
            <person name="Tritt A."/>
            <person name="Yoshinaga Y."/>
            <person name="Zwiers L.-H."/>
            <person name="Turgeon B."/>
            <person name="Goodwin S."/>
            <person name="Spatafora J."/>
            <person name="Crous P."/>
            <person name="Grigoriev I."/>
        </authorList>
    </citation>
    <scope>NUCLEOTIDE SEQUENCE</scope>
    <source>
        <strain evidence="8">ATCC 16933</strain>
    </source>
</reference>
<evidence type="ECO:0000259" key="7">
    <source>
        <dbReference type="Pfam" id="PF14881"/>
    </source>
</evidence>
<dbReference type="InterPro" id="IPR029209">
    <property type="entry name" value="DML1/Misato_tubulin"/>
</dbReference>
<comment type="function">
    <text evidence="1">Involved in the partitioning of the mitochondrial organelle and mitochondrial DNA (mtDNA) inheritance.</text>
</comment>
<evidence type="ECO:0000256" key="4">
    <source>
        <dbReference type="ARBA" id="ARBA00023128"/>
    </source>
</evidence>
<accession>A0A6A6PD08</accession>
<dbReference type="EMBL" id="MU001670">
    <property type="protein sequence ID" value="KAF2461861.1"/>
    <property type="molecule type" value="Genomic_DNA"/>
</dbReference>
<organism evidence="8 9">
    <name type="scientific">Lineolata rhizophorae</name>
    <dbReference type="NCBI Taxonomy" id="578093"/>
    <lineage>
        <taxon>Eukaryota</taxon>
        <taxon>Fungi</taxon>
        <taxon>Dikarya</taxon>
        <taxon>Ascomycota</taxon>
        <taxon>Pezizomycotina</taxon>
        <taxon>Dothideomycetes</taxon>
        <taxon>Dothideomycetes incertae sedis</taxon>
        <taxon>Lineolatales</taxon>
        <taxon>Lineolataceae</taxon>
        <taxon>Lineolata</taxon>
    </lineage>
</organism>
<evidence type="ECO:0000259" key="6">
    <source>
        <dbReference type="Pfam" id="PF10644"/>
    </source>
</evidence>
<comment type="subcellular location">
    <subcellularLocation>
        <location evidence="2">Mitochondrion</location>
    </subcellularLocation>
</comment>
<evidence type="ECO:0000256" key="2">
    <source>
        <dbReference type="ARBA" id="ARBA00004173"/>
    </source>
</evidence>